<dbReference type="GO" id="GO:0034599">
    <property type="term" value="P:cellular response to oxidative stress"/>
    <property type="evidence" value="ECO:0007669"/>
    <property type="project" value="InterPro"/>
</dbReference>
<dbReference type="STRING" id="1408157.A0A1J7JHJ3"/>
<dbReference type="PANTHER" id="PTHR31356:SF53">
    <property type="entry name" value="HEME PEROXIDASE"/>
    <property type="match status" value="1"/>
</dbReference>
<dbReference type="EC" id="1.11.1.-" evidence="5"/>
<evidence type="ECO:0000259" key="6">
    <source>
        <dbReference type="PROSITE" id="PS50873"/>
    </source>
</evidence>
<name>A0A1J7JHJ3_9PEZI</name>
<dbReference type="Proteomes" id="UP000182658">
    <property type="component" value="Unassembled WGS sequence"/>
</dbReference>
<feature type="domain" description="Plant heme peroxidase family profile" evidence="6">
    <location>
        <begin position="120"/>
        <end position="329"/>
    </location>
</feature>
<feature type="signal peptide" evidence="5">
    <location>
        <begin position="1"/>
        <end position="18"/>
    </location>
</feature>
<evidence type="ECO:0000256" key="5">
    <source>
        <dbReference type="RuleBase" id="RU363051"/>
    </source>
</evidence>
<dbReference type="SUPFAM" id="SSF48113">
    <property type="entry name" value="Heme-dependent peroxidases"/>
    <property type="match status" value="1"/>
</dbReference>
<dbReference type="InterPro" id="IPR002016">
    <property type="entry name" value="Haem_peroxidase"/>
</dbReference>
<evidence type="ECO:0000256" key="3">
    <source>
        <dbReference type="ARBA" id="ARBA00023002"/>
    </source>
</evidence>
<reference evidence="7 8" key="1">
    <citation type="submission" date="2016-10" db="EMBL/GenBank/DDBJ databases">
        <title>Draft genome sequence of Coniochaeta ligniaria NRRL30616, a lignocellulolytic fungus for bioabatement of inhibitors in plant biomass hydrolysates.</title>
        <authorList>
            <consortium name="DOE Joint Genome Institute"/>
            <person name="Jimenez D.J."/>
            <person name="Hector R.E."/>
            <person name="Riley R."/>
            <person name="Sun H."/>
            <person name="Grigoriev I.V."/>
            <person name="Van Elsas J.D."/>
            <person name="Nichols N.N."/>
        </authorList>
    </citation>
    <scope>NUCLEOTIDE SEQUENCE [LARGE SCALE GENOMIC DNA]</scope>
    <source>
        <strain evidence="7 8">NRRL 30616</strain>
    </source>
</reference>
<dbReference type="InterPro" id="IPR044831">
    <property type="entry name" value="Ccp1-like"/>
</dbReference>
<dbReference type="GO" id="GO:0046872">
    <property type="term" value="F:metal ion binding"/>
    <property type="evidence" value="ECO:0007669"/>
    <property type="project" value="UniProtKB-UniRule"/>
</dbReference>
<accession>A0A1J7JHJ3</accession>
<dbReference type="PROSITE" id="PS50873">
    <property type="entry name" value="PEROXIDASE_4"/>
    <property type="match status" value="1"/>
</dbReference>
<dbReference type="GO" id="GO:0042744">
    <property type="term" value="P:hydrogen peroxide catabolic process"/>
    <property type="evidence" value="ECO:0007669"/>
    <property type="project" value="TreeGrafter"/>
</dbReference>
<evidence type="ECO:0000313" key="8">
    <source>
        <dbReference type="Proteomes" id="UP000182658"/>
    </source>
</evidence>
<gene>
    <name evidence="7" type="ORF">CONLIGDRAFT_635288</name>
</gene>
<evidence type="ECO:0000313" key="7">
    <source>
        <dbReference type="EMBL" id="OIW27090.1"/>
    </source>
</evidence>
<dbReference type="InterPro" id="IPR010255">
    <property type="entry name" value="Haem_peroxidase_sf"/>
</dbReference>
<dbReference type="PRINTS" id="PR00458">
    <property type="entry name" value="PEROXIDASE"/>
</dbReference>
<keyword evidence="2" id="KW-0479">Metal-binding</keyword>
<keyword evidence="3 5" id="KW-0560">Oxidoreductase</keyword>
<dbReference type="EMBL" id="KV875100">
    <property type="protein sequence ID" value="OIW27090.1"/>
    <property type="molecule type" value="Genomic_DNA"/>
</dbReference>
<evidence type="ECO:0000256" key="4">
    <source>
        <dbReference type="RuleBase" id="RU004241"/>
    </source>
</evidence>
<keyword evidence="8" id="KW-1185">Reference proteome</keyword>
<dbReference type="PANTHER" id="PTHR31356">
    <property type="entry name" value="THYLAKOID LUMENAL 29 KDA PROTEIN, CHLOROPLASTIC-RELATED"/>
    <property type="match status" value="1"/>
</dbReference>
<evidence type="ECO:0000256" key="1">
    <source>
        <dbReference type="ARBA" id="ARBA00022559"/>
    </source>
</evidence>
<proteinExistence type="inferred from homology"/>
<protein>
    <recommendedName>
        <fullName evidence="5">Peroxidase</fullName>
        <ecNumber evidence="5">1.11.1.-</ecNumber>
    </recommendedName>
</protein>
<dbReference type="AlphaFoldDB" id="A0A1J7JHJ3"/>
<organism evidence="7 8">
    <name type="scientific">Coniochaeta ligniaria NRRL 30616</name>
    <dbReference type="NCBI Taxonomy" id="1408157"/>
    <lineage>
        <taxon>Eukaryota</taxon>
        <taxon>Fungi</taxon>
        <taxon>Dikarya</taxon>
        <taxon>Ascomycota</taxon>
        <taxon>Pezizomycotina</taxon>
        <taxon>Sordariomycetes</taxon>
        <taxon>Sordariomycetidae</taxon>
        <taxon>Coniochaetales</taxon>
        <taxon>Coniochaetaceae</taxon>
        <taxon>Coniochaeta</taxon>
    </lineage>
</organism>
<feature type="chain" id="PRO_5011830027" description="Peroxidase" evidence="5">
    <location>
        <begin position="19"/>
        <end position="617"/>
    </location>
</feature>
<comment type="similarity">
    <text evidence="4">Belongs to the peroxidase family.</text>
</comment>
<keyword evidence="2" id="KW-0349">Heme</keyword>
<keyword evidence="2" id="KW-0408">Iron</keyword>
<sequence>MLASLVVLLALLPAIARADPTWPSSTDELEEIMYQLKAFRGRRFSDTVDPCTNEASGPGRQNAAEWLRLGFHDMATANAAAGIGGLDGSIQYMLDNGENLGPGFNTTLRFLAGYHSSRASISDLIALGVYVSVRSCGGPVIPVRGGRVDALGPGDTGVPQPEHDIALFRQQFARMGFTPEEMIQVTACGHTLGGVHSNEFPELVSGTEVGSDSTVALFDNKVVTEYLESNTSNPLVVGPAVALGKDSDRRIFDSDGNLTVTAMMDPPTFQAVCQKVLQKMIEVVPAGVVLSDPILPYTVKPVGMQLTLAQGAGSILLTGNIRVRTTHLPRSEIQNLVLTYKDRDGGDKCGHSCTITSTLLGGGRGLDDTFSFFPIEASVSARTGISSFIITINLKNGSNLHFTNNGQSFPLQDAVMLMRPQSCLMQHTGVFSATAAIRNDRGDLPTTLLVSYKAPRLGLPVPGLHNMTMSMRKGPCVGLYTLYSANWTIPGGISFASRIDIISGEMGSNDAVADDFNDAAELPGSCAPFQGSSRCEEVILGTTANPTTTVSSTDVATVSSPSLPEPIHNNAQSSAEGELRLGKAFSSFFQYLTNYIANFFFGYDRWQLVNHQLGRVT</sequence>
<dbReference type="OrthoDB" id="5985073at2759"/>
<keyword evidence="1 5" id="KW-0575">Peroxidase</keyword>
<dbReference type="GO" id="GO:0004601">
    <property type="term" value="F:peroxidase activity"/>
    <property type="evidence" value="ECO:0007669"/>
    <property type="project" value="UniProtKB-KW"/>
</dbReference>
<dbReference type="GO" id="GO:0020037">
    <property type="term" value="F:heme binding"/>
    <property type="evidence" value="ECO:0007669"/>
    <property type="project" value="UniProtKB-UniRule"/>
</dbReference>
<dbReference type="Pfam" id="PF00141">
    <property type="entry name" value="peroxidase"/>
    <property type="match status" value="1"/>
</dbReference>
<dbReference type="GO" id="GO:0000302">
    <property type="term" value="P:response to reactive oxygen species"/>
    <property type="evidence" value="ECO:0007669"/>
    <property type="project" value="TreeGrafter"/>
</dbReference>
<evidence type="ECO:0000256" key="2">
    <source>
        <dbReference type="ARBA" id="ARBA00022617"/>
    </source>
</evidence>
<keyword evidence="5" id="KW-0732">Signal</keyword>
<dbReference type="Gene3D" id="1.10.520.10">
    <property type="match status" value="1"/>
</dbReference>
<dbReference type="Gene3D" id="1.10.420.10">
    <property type="entry name" value="Peroxidase, domain 2"/>
    <property type="match status" value="1"/>
</dbReference>
<dbReference type="InParanoid" id="A0A1J7JHJ3"/>
<dbReference type="FunFam" id="1.10.520.10:FF:000020">
    <property type="entry name" value="Peroxisomal ascorbate peroxidase"/>
    <property type="match status" value="1"/>
</dbReference>